<keyword evidence="5" id="KW-0256">Endoplasmic reticulum</keyword>
<dbReference type="Proteomes" id="UP000694845">
    <property type="component" value="Unplaced"/>
</dbReference>
<sequence>MTSKRLFPRHFRTCHISKMFTTHLAVLMACFVCCISLHQIAAGEVVYAVNCGGPAHRDVHGVEYDADPLEIGVASDFGKNLAVINRVPPQDAILYQTERYDFNTFGYTTTIEEDGDYVLVLKFCEVWFAASRQKVFDVVLNDLHTVVSGLDIYDTAGRGTAHDEIIPFTITKGKLKVQKEASTFHGDLHIEFVKGDYDNPKVNAIVIYKGPLDDVPKLPPLPGADLDEDESDDSDDDETEEVKPKRHITSGPKTPDPYAADESSFLYPILIALAIFIPTLFCLCRL</sequence>
<dbReference type="GO" id="GO:0005789">
    <property type="term" value="C:endoplasmic reticulum membrane"/>
    <property type="evidence" value="ECO:0007669"/>
    <property type="project" value="UniProtKB-SubCell"/>
</dbReference>
<keyword evidence="7 11" id="KW-0472">Membrane</keyword>
<gene>
    <name evidence="15" type="primary">LOC110982007</name>
</gene>
<dbReference type="Pfam" id="PF11721">
    <property type="entry name" value="Malectin"/>
    <property type="match status" value="1"/>
</dbReference>
<feature type="chain" id="PRO_5034079873" evidence="12">
    <location>
        <begin position="43"/>
        <end position="286"/>
    </location>
</feature>
<evidence type="ECO:0000256" key="12">
    <source>
        <dbReference type="SAM" id="SignalP"/>
    </source>
</evidence>
<evidence type="ECO:0000256" key="6">
    <source>
        <dbReference type="ARBA" id="ARBA00022989"/>
    </source>
</evidence>
<evidence type="ECO:0000256" key="3">
    <source>
        <dbReference type="ARBA" id="ARBA00022692"/>
    </source>
</evidence>
<keyword evidence="14" id="KW-1185">Reference proteome</keyword>
<keyword evidence="3 11" id="KW-0812">Transmembrane</keyword>
<dbReference type="PROSITE" id="PS51257">
    <property type="entry name" value="PROKAR_LIPOPROTEIN"/>
    <property type="match status" value="1"/>
</dbReference>
<keyword evidence="6 11" id="KW-1133">Transmembrane helix</keyword>
<dbReference type="Gene3D" id="2.60.120.430">
    <property type="entry name" value="Galactose-binding lectin"/>
    <property type="match status" value="1"/>
</dbReference>
<comment type="subcellular location">
    <subcellularLocation>
        <location evidence="1">Endoplasmic reticulum membrane</location>
        <topology evidence="1">Single-pass type I membrane protein</topology>
    </subcellularLocation>
</comment>
<reference evidence="15" key="1">
    <citation type="submission" date="2025-08" db="UniProtKB">
        <authorList>
            <consortium name="RefSeq"/>
        </authorList>
    </citation>
    <scope>IDENTIFICATION</scope>
</reference>
<keyword evidence="9" id="KW-0119">Carbohydrate metabolism</keyword>
<dbReference type="OMA" id="PNPYSMD"/>
<evidence type="ECO:0000256" key="1">
    <source>
        <dbReference type="ARBA" id="ARBA00004115"/>
    </source>
</evidence>
<feature type="compositionally biased region" description="Acidic residues" evidence="10">
    <location>
        <begin position="225"/>
        <end position="240"/>
    </location>
</feature>
<dbReference type="GeneID" id="110982007"/>
<dbReference type="InterPro" id="IPR039155">
    <property type="entry name" value="MLEC"/>
</dbReference>
<dbReference type="OrthoDB" id="10013439at2759"/>
<keyword evidence="4 12" id="KW-0732">Signal</keyword>
<protein>
    <submittedName>
        <fullName evidence="15">Malectin-A-like</fullName>
    </submittedName>
</protein>
<dbReference type="CTD" id="9761"/>
<dbReference type="AlphaFoldDB" id="A0A8B7YWZ8"/>
<organism evidence="14 15">
    <name type="scientific">Acanthaster planci</name>
    <name type="common">Crown-of-thorns starfish</name>
    <dbReference type="NCBI Taxonomy" id="133434"/>
    <lineage>
        <taxon>Eukaryota</taxon>
        <taxon>Metazoa</taxon>
        <taxon>Echinodermata</taxon>
        <taxon>Eleutherozoa</taxon>
        <taxon>Asterozoa</taxon>
        <taxon>Asteroidea</taxon>
        <taxon>Valvatacea</taxon>
        <taxon>Valvatida</taxon>
        <taxon>Acanthasteridae</taxon>
        <taxon>Acanthaster</taxon>
    </lineage>
</organism>
<feature type="transmembrane region" description="Helical" evidence="11">
    <location>
        <begin position="265"/>
        <end position="284"/>
    </location>
</feature>
<evidence type="ECO:0000256" key="10">
    <source>
        <dbReference type="SAM" id="MobiDB-lite"/>
    </source>
</evidence>
<evidence type="ECO:0000256" key="11">
    <source>
        <dbReference type="SAM" id="Phobius"/>
    </source>
</evidence>
<dbReference type="GO" id="GO:0030246">
    <property type="term" value="F:carbohydrate binding"/>
    <property type="evidence" value="ECO:0007669"/>
    <property type="project" value="InterPro"/>
</dbReference>
<evidence type="ECO:0000313" key="14">
    <source>
        <dbReference type="Proteomes" id="UP000694845"/>
    </source>
</evidence>
<feature type="region of interest" description="Disordered" evidence="10">
    <location>
        <begin position="216"/>
        <end position="256"/>
    </location>
</feature>
<name>A0A8B7YWZ8_ACAPL</name>
<evidence type="ECO:0000256" key="7">
    <source>
        <dbReference type="ARBA" id="ARBA00023136"/>
    </source>
</evidence>
<keyword evidence="8" id="KW-0325">Glycoprotein</keyword>
<dbReference type="RefSeq" id="XP_022095811.1">
    <property type="nucleotide sequence ID" value="XM_022240119.1"/>
</dbReference>
<comment type="similarity">
    <text evidence="2">Belongs to the malectin family.</text>
</comment>
<evidence type="ECO:0000256" key="5">
    <source>
        <dbReference type="ARBA" id="ARBA00022824"/>
    </source>
</evidence>
<feature type="domain" description="Malectin" evidence="13">
    <location>
        <begin position="45"/>
        <end position="205"/>
    </location>
</feature>
<evidence type="ECO:0000256" key="4">
    <source>
        <dbReference type="ARBA" id="ARBA00022729"/>
    </source>
</evidence>
<evidence type="ECO:0000256" key="8">
    <source>
        <dbReference type="ARBA" id="ARBA00023180"/>
    </source>
</evidence>
<dbReference type="InterPro" id="IPR021720">
    <property type="entry name" value="Malectin_dom"/>
</dbReference>
<evidence type="ECO:0000256" key="9">
    <source>
        <dbReference type="ARBA" id="ARBA00023277"/>
    </source>
</evidence>
<dbReference type="KEGG" id="aplc:110982007"/>
<feature type="signal peptide" evidence="12">
    <location>
        <begin position="1"/>
        <end position="42"/>
    </location>
</feature>
<proteinExistence type="inferred from homology"/>
<dbReference type="PANTHER" id="PTHR13460:SF0">
    <property type="entry name" value="MALECTIN"/>
    <property type="match status" value="1"/>
</dbReference>
<evidence type="ECO:0000256" key="2">
    <source>
        <dbReference type="ARBA" id="ARBA00009141"/>
    </source>
</evidence>
<evidence type="ECO:0000313" key="15">
    <source>
        <dbReference type="RefSeq" id="XP_022095811.1"/>
    </source>
</evidence>
<evidence type="ECO:0000259" key="13">
    <source>
        <dbReference type="Pfam" id="PF11721"/>
    </source>
</evidence>
<dbReference type="PANTHER" id="PTHR13460">
    <property type="match status" value="1"/>
</dbReference>
<accession>A0A8B7YWZ8</accession>